<accession>A0A1Y2HJ68</accession>
<evidence type="ECO:0000313" key="2">
    <source>
        <dbReference type="EMBL" id="ORZ34630.1"/>
    </source>
</evidence>
<feature type="signal peptide" evidence="1">
    <location>
        <begin position="1"/>
        <end position="23"/>
    </location>
</feature>
<reference evidence="2 3" key="1">
    <citation type="submission" date="2016-07" db="EMBL/GenBank/DDBJ databases">
        <title>Pervasive Adenine N6-methylation of Active Genes in Fungi.</title>
        <authorList>
            <consortium name="DOE Joint Genome Institute"/>
            <person name="Mondo S.J."/>
            <person name="Dannebaum R.O."/>
            <person name="Kuo R.C."/>
            <person name="Labutti K."/>
            <person name="Haridas S."/>
            <person name="Kuo A."/>
            <person name="Salamov A."/>
            <person name="Ahrendt S.R."/>
            <person name="Lipzen A."/>
            <person name="Sullivan W."/>
            <person name="Andreopoulos W.B."/>
            <person name="Clum A."/>
            <person name="Lindquist E."/>
            <person name="Daum C."/>
            <person name="Ramamoorthy G.K."/>
            <person name="Gryganskyi A."/>
            <person name="Culley D."/>
            <person name="Magnuson J.K."/>
            <person name="James T.Y."/>
            <person name="O'Malley M.A."/>
            <person name="Stajich J.E."/>
            <person name="Spatafora J.W."/>
            <person name="Visel A."/>
            <person name="Grigoriev I.V."/>
        </authorList>
    </citation>
    <scope>NUCLEOTIDE SEQUENCE [LARGE SCALE GENOMIC DNA]</scope>
    <source>
        <strain evidence="2 3">PL171</strain>
    </source>
</reference>
<proteinExistence type="predicted"/>
<dbReference type="Proteomes" id="UP000193411">
    <property type="component" value="Unassembled WGS sequence"/>
</dbReference>
<keyword evidence="3" id="KW-1185">Reference proteome</keyword>
<name>A0A1Y2HJ68_9FUNG</name>
<protein>
    <recommendedName>
        <fullName evidence="4">Secreted protein</fullName>
    </recommendedName>
</protein>
<gene>
    <name evidence="2" type="ORF">BCR44DRAFT_1436101</name>
</gene>
<evidence type="ECO:0000313" key="3">
    <source>
        <dbReference type="Proteomes" id="UP000193411"/>
    </source>
</evidence>
<comment type="caution">
    <text evidence="2">The sequence shown here is derived from an EMBL/GenBank/DDBJ whole genome shotgun (WGS) entry which is preliminary data.</text>
</comment>
<dbReference type="EMBL" id="MCFL01000027">
    <property type="protein sequence ID" value="ORZ34630.1"/>
    <property type="molecule type" value="Genomic_DNA"/>
</dbReference>
<organism evidence="2 3">
    <name type="scientific">Catenaria anguillulae PL171</name>
    <dbReference type="NCBI Taxonomy" id="765915"/>
    <lineage>
        <taxon>Eukaryota</taxon>
        <taxon>Fungi</taxon>
        <taxon>Fungi incertae sedis</taxon>
        <taxon>Blastocladiomycota</taxon>
        <taxon>Blastocladiomycetes</taxon>
        <taxon>Blastocladiales</taxon>
        <taxon>Catenariaceae</taxon>
        <taxon>Catenaria</taxon>
    </lineage>
</organism>
<evidence type="ECO:0008006" key="4">
    <source>
        <dbReference type="Google" id="ProtNLM"/>
    </source>
</evidence>
<sequence>MKLRTLNWWIRFTTVWVDWVIHGNIVCSCSDMPAASNVAVYTWKTCIDSPHAGHTVECWIISTGMYHEHPTTFPHIAILLWVKHLNWKSLLKADEHINHGRHALSKTLCRWLLWSRNEGKDGSKVLLDSYLRW</sequence>
<feature type="chain" id="PRO_5013050675" description="Secreted protein" evidence="1">
    <location>
        <begin position="24"/>
        <end position="133"/>
    </location>
</feature>
<keyword evidence="1" id="KW-0732">Signal</keyword>
<dbReference type="PROSITE" id="PS51257">
    <property type="entry name" value="PROKAR_LIPOPROTEIN"/>
    <property type="match status" value="1"/>
</dbReference>
<dbReference type="AlphaFoldDB" id="A0A1Y2HJ68"/>
<evidence type="ECO:0000256" key="1">
    <source>
        <dbReference type="SAM" id="SignalP"/>
    </source>
</evidence>